<dbReference type="Proteomes" id="UP000254266">
    <property type="component" value="Unassembled WGS sequence"/>
</dbReference>
<dbReference type="SMART" id="SM00421">
    <property type="entry name" value="HTH_LUXR"/>
    <property type="match status" value="1"/>
</dbReference>
<dbReference type="InterPro" id="IPR036388">
    <property type="entry name" value="WH-like_DNA-bd_sf"/>
</dbReference>
<dbReference type="PROSITE" id="PS50043">
    <property type="entry name" value="HTH_LUXR_2"/>
    <property type="match status" value="1"/>
</dbReference>
<evidence type="ECO:0000259" key="2">
    <source>
        <dbReference type="PROSITE" id="PS50043"/>
    </source>
</evidence>
<gene>
    <name evidence="3" type="ORF">DIZ80_07510</name>
</gene>
<dbReference type="PANTHER" id="PTHR43214">
    <property type="entry name" value="TWO-COMPONENT RESPONSE REGULATOR"/>
    <property type="match status" value="1"/>
</dbReference>
<dbReference type="Gene3D" id="1.10.10.10">
    <property type="entry name" value="Winged helix-like DNA-binding domain superfamily/Winged helix DNA-binding domain"/>
    <property type="match status" value="1"/>
</dbReference>
<feature type="domain" description="HTH luxR-type" evidence="2">
    <location>
        <begin position="179"/>
        <end position="244"/>
    </location>
</feature>
<dbReference type="EMBL" id="QFXC01000008">
    <property type="protein sequence ID" value="RDH83973.1"/>
    <property type="molecule type" value="Genomic_DNA"/>
</dbReference>
<dbReference type="SUPFAM" id="SSF52172">
    <property type="entry name" value="CheY-like"/>
    <property type="match status" value="1"/>
</dbReference>
<reference evidence="3 4" key="1">
    <citation type="journal article" date="2018" name="ISME J.">
        <title>Endosymbiont genomes yield clues of tubeworm success.</title>
        <authorList>
            <person name="Li Y."/>
            <person name="Liles M.R."/>
            <person name="Halanych K.M."/>
        </authorList>
    </citation>
    <scope>NUCLEOTIDE SEQUENCE [LARGE SCALE GENOMIC DNA]</scope>
    <source>
        <strain evidence="3">A1464</strain>
    </source>
</reference>
<dbReference type="SUPFAM" id="SSF46894">
    <property type="entry name" value="C-terminal effector domain of the bipartite response regulators"/>
    <property type="match status" value="1"/>
</dbReference>
<comment type="caution">
    <text evidence="3">The sequence shown here is derived from an EMBL/GenBank/DDBJ whole genome shotgun (WGS) entry which is preliminary data.</text>
</comment>
<sequence>MNDDFTPVDLNDQSDLQMSQKSTVRIYIIAEPDYAVDGMVSIIGNSGENFEVIKIASPDESSGSRCCELLKKHNVNLILMHQSAISGQASAYIKSLQAASREAKILIFGQNMPDDFLYNMLRYGVHGYINEHMKGSHLIDAIKHVMQGRVWAERHILESFAHNAIELESLIEDIIKSKIEHLGETLTARETQVLQLVLNGLATREIAHELHLSEQSVKLHLGRIFKKFEVTNRSQMILLAFERVCPVSNMIRLFRSSLDKNRISQGKTPYIVDPLISK</sequence>
<dbReference type="InterPro" id="IPR011006">
    <property type="entry name" value="CheY-like_superfamily"/>
</dbReference>
<keyword evidence="4" id="KW-1185">Reference proteome</keyword>
<accession>A0A370DGK7</accession>
<evidence type="ECO:0000256" key="1">
    <source>
        <dbReference type="ARBA" id="ARBA00023125"/>
    </source>
</evidence>
<dbReference type="CDD" id="cd06170">
    <property type="entry name" value="LuxR_C_like"/>
    <property type="match status" value="1"/>
</dbReference>
<evidence type="ECO:0000313" key="4">
    <source>
        <dbReference type="Proteomes" id="UP000254266"/>
    </source>
</evidence>
<dbReference type="Gene3D" id="3.40.50.2300">
    <property type="match status" value="1"/>
</dbReference>
<dbReference type="InterPro" id="IPR039420">
    <property type="entry name" value="WalR-like"/>
</dbReference>
<name>A0A370DGK7_9GAMM</name>
<dbReference type="InterPro" id="IPR016032">
    <property type="entry name" value="Sig_transdc_resp-reg_C-effctor"/>
</dbReference>
<dbReference type="Pfam" id="PF00196">
    <property type="entry name" value="GerE"/>
    <property type="match status" value="1"/>
</dbReference>
<dbReference type="GO" id="GO:0003677">
    <property type="term" value="F:DNA binding"/>
    <property type="evidence" value="ECO:0007669"/>
    <property type="project" value="UniProtKB-KW"/>
</dbReference>
<dbReference type="PRINTS" id="PR00038">
    <property type="entry name" value="HTHLUXR"/>
</dbReference>
<keyword evidence="1" id="KW-0238">DNA-binding</keyword>
<dbReference type="PROSITE" id="PS00622">
    <property type="entry name" value="HTH_LUXR_1"/>
    <property type="match status" value="1"/>
</dbReference>
<protein>
    <recommendedName>
        <fullName evidence="2">HTH luxR-type domain-containing protein</fullName>
    </recommendedName>
</protein>
<dbReference type="PANTHER" id="PTHR43214:SF43">
    <property type="entry name" value="TWO-COMPONENT RESPONSE REGULATOR"/>
    <property type="match status" value="1"/>
</dbReference>
<evidence type="ECO:0000313" key="3">
    <source>
        <dbReference type="EMBL" id="RDH83973.1"/>
    </source>
</evidence>
<dbReference type="AlphaFoldDB" id="A0A370DGK7"/>
<proteinExistence type="predicted"/>
<organism evidence="3 4">
    <name type="scientific">endosymbiont of Galathealinum brachiosum</name>
    <dbReference type="NCBI Taxonomy" id="2200906"/>
    <lineage>
        <taxon>Bacteria</taxon>
        <taxon>Pseudomonadati</taxon>
        <taxon>Pseudomonadota</taxon>
        <taxon>Gammaproteobacteria</taxon>
        <taxon>sulfur-oxidizing symbionts</taxon>
    </lineage>
</organism>
<dbReference type="GO" id="GO:0006355">
    <property type="term" value="P:regulation of DNA-templated transcription"/>
    <property type="evidence" value="ECO:0007669"/>
    <property type="project" value="InterPro"/>
</dbReference>
<dbReference type="InterPro" id="IPR000792">
    <property type="entry name" value="Tscrpt_reg_LuxR_C"/>
</dbReference>